<comment type="function">
    <text evidence="1 12">Involved in inositol deacylation of GPI-anchored proteins which plays important roles in the quality control and ER-associated degradation of GPI-anchored proteins.</text>
</comment>
<dbReference type="FunFam" id="3.40.50.1820:FF:000056">
    <property type="entry name" value="GPI inositol-deacylase"/>
    <property type="match status" value="1"/>
</dbReference>
<dbReference type="InterPro" id="IPR039529">
    <property type="entry name" value="PGAP1/BST1"/>
</dbReference>
<gene>
    <name evidence="16" type="ORF">PCL_10467</name>
</gene>
<dbReference type="GO" id="GO:0006888">
    <property type="term" value="P:endoplasmic reticulum to Golgi vesicle-mediated transport"/>
    <property type="evidence" value="ECO:0007669"/>
    <property type="project" value="TreeGrafter"/>
</dbReference>
<proteinExistence type="inferred from homology"/>
<dbReference type="PANTHER" id="PTHR15495:SF7">
    <property type="entry name" value="GPI INOSITOL-DEACYLASE"/>
    <property type="match status" value="1"/>
</dbReference>
<sequence length="1348" mass="148054">MGGTRLNPRYPNHPASPNALRETQTATVLHLDEVPARAWFQRHHPILPLYRCFDRKRPLPPAPAMYFGSLPTIRPPFPTPFVPFRRCLLLVSNSLSTCWGQVRQLVRPFVSQPLEAIDPPSLEYIPSQPPDLASSCIIRGLAKPSSQLPPERNTGSRRMKPSPSARDTDCALDLTPDVDEPTTPPEARRAEAEQSPRLSPPHERLFSMPNRPLASTDDGGESSYSREAPDADRSRDDDSRNGSRPSRKASPAGLKSRPSSARSQRQSSVDWMHPNGHNGAAPGRKMMTPAALSQAALAMGKLAPPSSVGASRSKPRRRSPWSMSMLALVTAALGIVVLSAILRSLVSHYVEPKGCRMSYMRPSYIHYSDFDTEHTRFATKYSLYLYREQGIDDESKLRGIPVLFIPGNAGSYKQVRPIAAEAANYFHDVLQQDGVSLGAGARGLDFFTVDFNEDITAFHGQTLLDQAEYLNEAIRYILALYSDPQRSDRDSNLPDPTSIIVLGHSMGGVVARAMLVQPNYQANSINTIITMSAPHARPPVTFDGQIVQIYDEINDYWRRAYAQKWANDNPLWHVTLVSIAGGSLDTVVPSDYASLESLVPDTHGFTVFTTGIPTVWTSMDHQAILWCDQFRRVVARALYDIVDVGRASQTKPRADRMRLLKKRLLPGIEAATERTLPVREATTLLTLGDDASRIVPAGSRLVLRNLGDQARRMAHLIPIPPQGSPGLKRFTLLTDAALHDAGNDASLEVLLCSVSAFQPSLASPQFSRHVDLSGGNGSPTKLACKNAALDSTLVPASTTSTEHPFFLEREQPVQPFSYLQYGLEHLADHQFIAVVDQSPTPSHEFVMAEFSDQDDFRRKQDTSLSQLLTLGMSLTLPADRPMVVDVSVPAAASALIAFQLRIDQPSCPGPSSLLAPMVRQFLEKPYESKYFVNVHHAPISFHGVAPYMPPPLQPNDVTGLGFQFWSDPTCGSPLHVRLTLDPWGSLGKLYMRYRTVFAAFPLLVATMVLRKQFRVYDETGIFISFAESLDQSLRRSIPLLLLSLTLLSVSLGRSAPTVGLGLALGQAGLDRPVQSGFRRNELLIGTEDPLFCLLVPVIGIVCVGVCAVLHYLVLGLTRMLGLMYGLVSGGAGGGANGSDHARRAPSPAAVSSTATPRRRMISTAILLFLVSTFIPYQFAYLVACLVQLFTTARAFRLATLANSAADTNFHHYAHSILLLMMWVLPINLPILAVWVRNLAVHWLTPFSSHHNVLSIMPFILLVENLTTGRMVPQIPSWLRHVTSVLLFGTALCAAVYGVSHAYVLHYLVNVVAAWLVVLHSTSDSWSLTTLGAMFEEDAGDDRKGAKTP</sequence>
<comment type="similarity">
    <text evidence="3 12">Belongs to the GPI inositol-deacylase family.</text>
</comment>
<dbReference type="EMBL" id="LCWV01000063">
    <property type="protein sequence ID" value="PWI64424.1"/>
    <property type="molecule type" value="Genomic_DNA"/>
</dbReference>
<evidence type="ECO:0000256" key="5">
    <source>
        <dbReference type="ARBA" id="ARBA00022448"/>
    </source>
</evidence>
<dbReference type="InterPro" id="IPR012908">
    <property type="entry name" value="PGAP1-ab_dom-like"/>
</dbReference>
<dbReference type="SUPFAM" id="SSF53474">
    <property type="entry name" value="alpha/beta-Hydrolases"/>
    <property type="match status" value="1"/>
</dbReference>
<dbReference type="Pfam" id="PF25140">
    <property type="entry name" value="PGAP1_TMD"/>
    <property type="match status" value="1"/>
</dbReference>
<evidence type="ECO:0000259" key="15">
    <source>
        <dbReference type="Pfam" id="PF25140"/>
    </source>
</evidence>
<evidence type="ECO:0000256" key="12">
    <source>
        <dbReference type="RuleBase" id="RU365011"/>
    </source>
</evidence>
<feature type="compositionally biased region" description="Low complexity" evidence="13">
    <location>
        <begin position="256"/>
        <end position="268"/>
    </location>
</feature>
<keyword evidence="9 12" id="KW-0653">Protein transport</keyword>
<reference evidence="16 17" key="1">
    <citation type="journal article" date="2016" name="Front. Microbiol.">
        <title>Genome and transcriptome sequences reveal the specific parasitism of the nematophagous Purpureocillium lilacinum 36-1.</title>
        <authorList>
            <person name="Xie J."/>
            <person name="Li S."/>
            <person name="Mo C."/>
            <person name="Xiao X."/>
            <person name="Peng D."/>
            <person name="Wang G."/>
            <person name="Xiao Y."/>
        </authorList>
    </citation>
    <scope>NUCLEOTIDE SEQUENCE [LARGE SCALE GENOMIC DNA]</scope>
    <source>
        <strain evidence="16 17">36-1</strain>
    </source>
</reference>
<feature type="transmembrane region" description="Helical" evidence="12">
    <location>
        <begin position="1242"/>
        <end position="1262"/>
    </location>
</feature>
<evidence type="ECO:0000256" key="11">
    <source>
        <dbReference type="ARBA" id="ARBA00023136"/>
    </source>
</evidence>
<evidence type="ECO:0000313" key="17">
    <source>
        <dbReference type="Proteomes" id="UP000245956"/>
    </source>
</evidence>
<name>A0A2U3DQA3_PURLI</name>
<comment type="caution">
    <text evidence="16">The sequence shown here is derived from an EMBL/GenBank/DDBJ whole genome shotgun (WGS) entry which is preliminary data.</text>
</comment>
<feature type="transmembrane region" description="Helical" evidence="12">
    <location>
        <begin position="1303"/>
        <end position="1321"/>
    </location>
</feature>
<feature type="transmembrane region" description="Helical" evidence="12">
    <location>
        <begin position="1209"/>
        <end position="1235"/>
    </location>
</feature>
<feature type="transmembrane region" description="Helical" evidence="12">
    <location>
        <begin position="1277"/>
        <end position="1296"/>
    </location>
</feature>
<dbReference type="InterPro" id="IPR029058">
    <property type="entry name" value="AB_hydrolase_fold"/>
</dbReference>
<evidence type="ECO:0000256" key="3">
    <source>
        <dbReference type="ARBA" id="ARBA00006931"/>
    </source>
</evidence>
<evidence type="ECO:0000256" key="6">
    <source>
        <dbReference type="ARBA" id="ARBA00022692"/>
    </source>
</evidence>
<feature type="compositionally biased region" description="Basic and acidic residues" evidence="13">
    <location>
        <begin position="227"/>
        <end position="241"/>
    </location>
</feature>
<keyword evidence="5 12" id="KW-0813">Transport</keyword>
<dbReference type="PANTHER" id="PTHR15495">
    <property type="entry name" value="NEGATIVE REGULATOR OF VESICLE FORMATION-RELATED"/>
    <property type="match status" value="1"/>
</dbReference>
<evidence type="ECO:0000313" key="16">
    <source>
        <dbReference type="EMBL" id="PWI64424.1"/>
    </source>
</evidence>
<dbReference type="GO" id="GO:0015031">
    <property type="term" value="P:protein transport"/>
    <property type="evidence" value="ECO:0007669"/>
    <property type="project" value="UniProtKB-KW"/>
</dbReference>
<dbReference type="GO" id="GO:0050185">
    <property type="term" value="F:phosphatidylinositol deacylase activity"/>
    <property type="evidence" value="ECO:0007669"/>
    <property type="project" value="TreeGrafter"/>
</dbReference>
<feature type="domain" description="GPI inositol-deacylase transmembrane" evidence="15">
    <location>
        <begin position="996"/>
        <end position="1319"/>
    </location>
</feature>
<keyword evidence="10 12" id="KW-1133">Transmembrane helix</keyword>
<evidence type="ECO:0000256" key="4">
    <source>
        <dbReference type="ARBA" id="ARBA00015856"/>
    </source>
</evidence>
<dbReference type="Pfam" id="PF25141">
    <property type="entry name" value="PGAP1_2nd"/>
    <property type="match status" value="1"/>
</dbReference>
<feature type="compositionally biased region" description="Basic and acidic residues" evidence="13">
    <location>
        <begin position="186"/>
        <end position="205"/>
    </location>
</feature>
<dbReference type="GO" id="GO:0006505">
    <property type="term" value="P:GPI anchor metabolic process"/>
    <property type="evidence" value="ECO:0007669"/>
    <property type="project" value="TreeGrafter"/>
</dbReference>
<dbReference type="InterPro" id="IPR056824">
    <property type="entry name" value="PGAP1_TMD"/>
</dbReference>
<dbReference type="Pfam" id="PF07819">
    <property type="entry name" value="PGAP1"/>
    <property type="match status" value="1"/>
</dbReference>
<evidence type="ECO:0000256" key="13">
    <source>
        <dbReference type="SAM" id="MobiDB-lite"/>
    </source>
</evidence>
<feature type="transmembrane region" description="Helical" evidence="12">
    <location>
        <begin position="1093"/>
        <end position="1114"/>
    </location>
</feature>
<organism evidence="16 17">
    <name type="scientific">Purpureocillium lilacinum</name>
    <name type="common">Paecilomyces lilacinus</name>
    <dbReference type="NCBI Taxonomy" id="33203"/>
    <lineage>
        <taxon>Eukaryota</taxon>
        <taxon>Fungi</taxon>
        <taxon>Dikarya</taxon>
        <taxon>Ascomycota</taxon>
        <taxon>Pezizomycotina</taxon>
        <taxon>Sordariomycetes</taxon>
        <taxon>Hypocreomycetidae</taxon>
        <taxon>Hypocreales</taxon>
        <taxon>Ophiocordycipitaceae</taxon>
        <taxon>Purpureocillium</taxon>
    </lineage>
</organism>
<feature type="region of interest" description="Disordered" evidence="13">
    <location>
        <begin position="142"/>
        <end position="285"/>
    </location>
</feature>
<comment type="subcellular location">
    <subcellularLocation>
        <location evidence="2">Endoplasmic reticulum membrane</location>
        <topology evidence="2">Multi-pass membrane protein</topology>
    </subcellularLocation>
</comment>
<keyword evidence="8 12" id="KW-0256">Endoplasmic reticulum</keyword>
<evidence type="ECO:0000256" key="8">
    <source>
        <dbReference type="ARBA" id="ARBA00022824"/>
    </source>
</evidence>
<dbReference type="EC" id="3.1.-.-" evidence="12"/>
<dbReference type="Gene3D" id="3.40.50.1820">
    <property type="entry name" value="alpha/beta hydrolase"/>
    <property type="match status" value="1"/>
</dbReference>
<dbReference type="GO" id="GO:0005789">
    <property type="term" value="C:endoplasmic reticulum membrane"/>
    <property type="evidence" value="ECO:0007669"/>
    <property type="project" value="UniProtKB-SubCell"/>
</dbReference>
<protein>
    <recommendedName>
        <fullName evidence="4 12">GPI inositol-deacylase</fullName>
        <ecNumber evidence="12">3.1.-.-</ecNumber>
    </recommendedName>
</protein>
<feature type="domain" description="GPI inositol-deacylase PGAP1-like alpha/beta" evidence="14">
    <location>
        <begin position="397"/>
        <end position="640"/>
    </location>
</feature>
<evidence type="ECO:0000256" key="1">
    <source>
        <dbReference type="ARBA" id="ARBA00003496"/>
    </source>
</evidence>
<evidence type="ECO:0000256" key="9">
    <source>
        <dbReference type="ARBA" id="ARBA00022927"/>
    </source>
</evidence>
<feature type="transmembrane region" description="Helical" evidence="12">
    <location>
        <begin position="1165"/>
        <end position="1189"/>
    </location>
</feature>
<evidence type="ECO:0000259" key="14">
    <source>
        <dbReference type="Pfam" id="PF07819"/>
    </source>
</evidence>
<evidence type="ECO:0000256" key="2">
    <source>
        <dbReference type="ARBA" id="ARBA00004477"/>
    </source>
</evidence>
<dbReference type="Proteomes" id="UP000245956">
    <property type="component" value="Unassembled WGS sequence"/>
</dbReference>
<keyword evidence="7 12" id="KW-0378">Hydrolase</keyword>
<evidence type="ECO:0000256" key="7">
    <source>
        <dbReference type="ARBA" id="ARBA00022801"/>
    </source>
</evidence>
<accession>A0A2U3DQA3</accession>
<keyword evidence="6 12" id="KW-0812">Transmembrane</keyword>
<keyword evidence="11 12" id="KW-0472">Membrane</keyword>
<evidence type="ECO:0000256" key="10">
    <source>
        <dbReference type="ARBA" id="ARBA00022989"/>
    </source>
</evidence>
<feature type="transmembrane region" description="Helical" evidence="12">
    <location>
        <begin position="321"/>
        <end position="342"/>
    </location>
</feature>